<evidence type="ECO:0000256" key="3">
    <source>
        <dbReference type="ARBA" id="ARBA00022729"/>
    </source>
</evidence>
<keyword evidence="3" id="KW-0732">Signal</keyword>
<name>A0A650GD66_9MICO</name>
<dbReference type="InterPro" id="IPR013783">
    <property type="entry name" value="Ig-like_fold"/>
</dbReference>
<feature type="domain" description="Carbohydrate-binding module family 96" evidence="4">
    <location>
        <begin position="6"/>
        <end position="153"/>
    </location>
</feature>
<evidence type="ECO:0000259" key="4">
    <source>
        <dbReference type="Pfam" id="PF24517"/>
    </source>
</evidence>
<sequence>MGYAETRNAFDTYVSSAYPSKNYSEASVLRVKSGAMLAYVSPARPFNPRSTITRAQLVLRVMGNYPSATRTFTAKRQGNRTALYKNLTWANKPAAHSDGVTVTTTGALAAGTELVFEVASHVQKWSDGADFDGWEISTNSTSEIKLYSTDSTASWAQKLEPELRVWVADAPAAPSDLAPSGNRVVSEPKPVLRWAQLDVNGDTSIVAAQVQISNTASFAAPAFDSGEQPVDDASLNLAALANGMTYPGLPSDGSSRYWRVRVKDGAGLWSDYSASVSTRYLPKGTQTLVSPSAASPKVSDPTPPIAWTLTGATQRAYRLELFRKHKTADVWFDVWDSGKRTSTAQTVTLPARKLTYDDRRYKIRLSLWDTLDRQTTPGSPAAYVVEREFFFNDNAATTPTKTVSVSQVGLWPYVRVRFTTDSVPDRTIISRDGKIVADIEAADLAALRQGDGSYIWLDRAPRTGRLNTWTVRPLSNGQMGWGNPSASLNPVVKGRWLVTDDFEVFLAGTDQDLAMVEVATDHEVLGDAPAVRIVQGLKGWSGSVSGQLVRTRTGSDLDDVSSATWRDRLLRIKRDQLRATLLVGDIAVPVTAKNISAPPTPVAKDTRGDLVYAFSFDVEEAGAHDWEAYG</sequence>
<evidence type="ECO:0000256" key="1">
    <source>
        <dbReference type="ARBA" id="ARBA00004613"/>
    </source>
</evidence>
<reference evidence="5 6" key="1">
    <citation type="submission" date="2019-09" db="EMBL/GenBank/DDBJ databases">
        <title>Complete Genome Sequence of Janibacter melonis M714 with both human health impact and industrial applications.</title>
        <authorList>
            <person name="Jin M."/>
            <person name="Zhao Q.R."/>
        </authorList>
    </citation>
    <scope>NUCLEOTIDE SEQUENCE [LARGE SCALE GENOMIC DNA]</scope>
    <source>
        <strain evidence="5 6">M714</strain>
    </source>
</reference>
<dbReference type="NCBIfam" id="NF033679">
    <property type="entry name" value="DNRLRE_dom"/>
    <property type="match status" value="1"/>
</dbReference>
<evidence type="ECO:0000313" key="6">
    <source>
        <dbReference type="Proteomes" id="UP000271708"/>
    </source>
</evidence>
<dbReference type="EMBL" id="CP044548">
    <property type="protein sequence ID" value="QGX08243.1"/>
    <property type="molecule type" value="Genomic_DNA"/>
</dbReference>
<dbReference type="RefSeq" id="WP_123091068.1">
    <property type="nucleotide sequence ID" value="NZ_CP044548.2"/>
</dbReference>
<dbReference type="InterPro" id="IPR055372">
    <property type="entry name" value="CBM96"/>
</dbReference>
<gene>
    <name evidence="5" type="ORF">EEW87_16355</name>
</gene>
<dbReference type="GeneID" id="59160354"/>
<proteinExistence type="predicted"/>
<dbReference type="GO" id="GO:0005975">
    <property type="term" value="P:carbohydrate metabolic process"/>
    <property type="evidence" value="ECO:0007669"/>
    <property type="project" value="UniProtKB-ARBA"/>
</dbReference>
<keyword evidence="2" id="KW-0964">Secreted</keyword>
<accession>A0A650GD66</accession>
<evidence type="ECO:0000313" key="5">
    <source>
        <dbReference type="EMBL" id="QGX08243.1"/>
    </source>
</evidence>
<dbReference type="AlphaFoldDB" id="A0A650GD66"/>
<dbReference type="Pfam" id="PF24517">
    <property type="entry name" value="CBM96"/>
    <property type="match status" value="1"/>
</dbReference>
<dbReference type="GO" id="GO:0005576">
    <property type="term" value="C:extracellular region"/>
    <property type="evidence" value="ECO:0007669"/>
    <property type="project" value="UniProtKB-SubCell"/>
</dbReference>
<comment type="subcellular location">
    <subcellularLocation>
        <location evidence="1">Secreted</location>
    </subcellularLocation>
</comment>
<dbReference type="KEGG" id="jme:EEW87_16355"/>
<evidence type="ECO:0000256" key="2">
    <source>
        <dbReference type="ARBA" id="ARBA00022525"/>
    </source>
</evidence>
<organism evidence="5 6">
    <name type="scientific">Janibacter melonis</name>
    <dbReference type="NCBI Taxonomy" id="262209"/>
    <lineage>
        <taxon>Bacteria</taxon>
        <taxon>Bacillati</taxon>
        <taxon>Actinomycetota</taxon>
        <taxon>Actinomycetes</taxon>
        <taxon>Micrococcales</taxon>
        <taxon>Intrasporangiaceae</taxon>
        <taxon>Janibacter</taxon>
    </lineage>
</organism>
<dbReference type="Pfam" id="PF25788">
    <property type="entry name" value="Ig_Rha78A_N"/>
    <property type="match status" value="1"/>
</dbReference>
<dbReference type="Proteomes" id="UP000271708">
    <property type="component" value="Chromosome"/>
</dbReference>
<dbReference type="Gene3D" id="2.60.40.10">
    <property type="entry name" value="Immunoglobulins"/>
    <property type="match status" value="2"/>
</dbReference>
<protein>
    <submittedName>
        <fullName evidence="5">DNRLRE domain-containing protein</fullName>
    </submittedName>
</protein>